<keyword evidence="7 12" id="KW-0964">Secreted</keyword>
<sequence length="265" mass="29486">MESVRESNGSGAWSPKMPQGMDFEISRHPLTMKQVVNLIIAMERFKGDGSELLMSSEFRDEDMLNIMLDGLVEEEIVTLCSSPPHLQISWTGEQQCSITDQEKRSLIRVPNSMQLHAVMLQGGSEAKKVLMTMSAYLHPAPSVPGQTVALGIRGTNLYLCCRKDGAEPTLHLEAVEDRSTLSGADTSIGVNSDLVRFLFYRQDTGVNNTTLMSVAYQNWYISTDNRQDNKPLAMCLKTSPRSQVFSIREEVERSSAPRVDSAPRP</sequence>
<reference evidence="13" key="2">
    <citation type="submission" date="2025-08" db="UniProtKB">
        <authorList>
            <consortium name="Ensembl"/>
        </authorList>
    </citation>
    <scope>IDENTIFICATION</scope>
</reference>
<keyword evidence="8" id="KW-0666">Pyrogen</keyword>
<evidence type="ECO:0000256" key="3">
    <source>
        <dbReference type="ARBA" id="ARBA00004550"/>
    </source>
</evidence>
<dbReference type="GO" id="GO:0010628">
    <property type="term" value="P:positive regulation of gene expression"/>
    <property type="evidence" value="ECO:0007669"/>
    <property type="project" value="TreeGrafter"/>
</dbReference>
<dbReference type="GO" id="GO:0005764">
    <property type="term" value="C:lysosome"/>
    <property type="evidence" value="ECO:0007669"/>
    <property type="project" value="UniProtKB-SubCell"/>
</dbReference>
<dbReference type="KEGG" id="gat:120831355"/>
<keyword evidence="9" id="KW-0395">Inflammatory response</keyword>
<dbReference type="RefSeq" id="XP_040052687.1">
    <property type="nucleotide sequence ID" value="XM_040196753.1"/>
</dbReference>
<evidence type="ECO:0000256" key="6">
    <source>
        <dbReference type="ARBA" id="ARBA00022514"/>
    </source>
</evidence>
<dbReference type="Gene3D" id="2.80.10.50">
    <property type="match status" value="1"/>
</dbReference>
<protein>
    <recommendedName>
        <fullName evidence="12">Interleukin-1</fullName>
    </recommendedName>
</protein>
<dbReference type="PRINTS" id="PR01357">
    <property type="entry name" value="INTRLEUKN1AB"/>
</dbReference>
<dbReference type="GO" id="GO:0006955">
    <property type="term" value="P:immune response"/>
    <property type="evidence" value="ECO:0007669"/>
    <property type="project" value="InterPro"/>
</dbReference>
<dbReference type="GO" id="GO:1901222">
    <property type="term" value="P:regulation of non-canonical NF-kappaB signal transduction"/>
    <property type="evidence" value="ECO:0007669"/>
    <property type="project" value="TreeGrafter"/>
</dbReference>
<dbReference type="GO" id="GO:0042119">
    <property type="term" value="P:neutrophil activation"/>
    <property type="evidence" value="ECO:0007669"/>
    <property type="project" value="TreeGrafter"/>
</dbReference>
<dbReference type="GO" id="GO:0005829">
    <property type="term" value="C:cytosol"/>
    <property type="evidence" value="ECO:0007669"/>
    <property type="project" value="UniProtKB-SubCell"/>
</dbReference>
<dbReference type="GO" id="GO:0019221">
    <property type="term" value="P:cytokine-mediated signaling pathway"/>
    <property type="evidence" value="ECO:0007669"/>
    <property type="project" value="TreeGrafter"/>
</dbReference>
<dbReference type="GO" id="GO:0005149">
    <property type="term" value="F:interleukin-1 receptor binding"/>
    <property type="evidence" value="ECO:0007669"/>
    <property type="project" value="UniProtKB-UniRule"/>
</dbReference>
<evidence type="ECO:0000256" key="8">
    <source>
        <dbReference type="ARBA" id="ARBA00022620"/>
    </source>
</evidence>
<proteinExistence type="inferred from homology"/>
<reference evidence="13" key="3">
    <citation type="submission" date="2025-09" db="UniProtKB">
        <authorList>
            <consortium name="Ensembl"/>
        </authorList>
    </citation>
    <scope>IDENTIFICATION</scope>
</reference>
<evidence type="ECO:0000256" key="7">
    <source>
        <dbReference type="ARBA" id="ARBA00022525"/>
    </source>
</evidence>
<dbReference type="InterPro" id="IPR000975">
    <property type="entry name" value="IL-1_fam"/>
</dbReference>
<evidence type="ECO:0000256" key="4">
    <source>
        <dbReference type="ARBA" id="ARBA00010448"/>
    </source>
</evidence>
<evidence type="ECO:0000313" key="13">
    <source>
        <dbReference type="Ensembl" id="ENSGACP00000019287.2"/>
    </source>
</evidence>
<dbReference type="GO" id="GO:0048246">
    <property type="term" value="P:macrophage chemotaxis"/>
    <property type="evidence" value="ECO:0007669"/>
    <property type="project" value="TreeGrafter"/>
</dbReference>
<dbReference type="PRINTS" id="PR01359">
    <property type="entry name" value="INTRLEUKIN1B"/>
</dbReference>
<comment type="similarity">
    <text evidence="4 12">Belongs to the IL-1 family.</text>
</comment>
<dbReference type="GO" id="GO:0005615">
    <property type="term" value="C:extracellular space"/>
    <property type="evidence" value="ECO:0007669"/>
    <property type="project" value="UniProtKB-KW"/>
</dbReference>
<dbReference type="GO" id="GO:0005125">
    <property type="term" value="F:cytokine activity"/>
    <property type="evidence" value="ECO:0007669"/>
    <property type="project" value="UniProtKB-UniRule"/>
</dbReference>
<evidence type="ECO:0000256" key="9">
    <source>
        <dbReference type="ARBA" id="ARBA00023198"/>
    </source>
</evidence>
<evidence type="ECO:0000256" key="2">
    <source>
        <dbReference type="ARBA" id="ARBA00004514"/>
    </source>
</evidence>
<dbReference type="Ensembl" id="ENSGACT00000019325.2">
    <property type="protein sequence ID" value="ENSGACP00000019287.2"/>
    <property type="gene ID" value="ENSGACG00000014611.2"/>
</dbReference>
<evidence type="ECO:0000313" key="14">
    <source>
        <dbReference type="Proteomes" id="UP000007635"/>
    </source>
</evidence>
<dbReference type="STRING" id="69293.ENSGACP00000019287"/>
<keyword evidence="10" id="KW-0458">Lysosome</keyword>
<keyword evidence="5" id="KW-0963">Cytoplasm</keyword>
<dbReference type="InterPro" id="IPR008996">
    <property type="entry name" value="IL1/FGF"/>
</dbReference>
<reference evidence="13 14" key="1">
    <citation type="journal article" date="2021" name="G3 (Bethesda)">
        <title>Improved contiguity of the threespine stickleback genome using long-read sequencing.</title>
        <authorList>
            <person name="Nath S."/>
            <person name="Shaw D.E."/>
            <person name="White M.A."/>
        </authorList>
    </citation>
    <scope>NUCLEOTIDE SEQUENCE [LARGE SCALE GENOMIC DNA]</scope>
    <source>
        <strain evidence="13 14">Lake Benthic</strain>
    </source>
</reference>
<dbReference type="OMA" id="QKCLVMS"/>
<dbReference type="SMART" id="SM00125">
    <property type="entry name" value="IL1"/>
    <property type="match status" value="1"/>
</dbReference>
<dbReference type="CDD" id="cd23296">
    <property type="entry name" value="beta-trefoil_IL1B"/>
    <property type="match status" value="1"/>
</dbReference>
<dbReference type="PRINTS" id="PR00264">
    <property type="entry name" value="INTERLEUKIN1"/>
</dbReference>
<evidence type="ECO:0000256" key="11">
    <source>
        <dbReference type="ARBA" id="ARBA00023246"/>
    </source>
</evidence>
<dbReference type="Pfam" id="PF00340">
    <property type="entry name" value="IL1"/>
    <property type="match status" value="1"/>
</dbReference>
<dbReference type="CTD" id="3553"/>
<dbReference type="Proteomes" id="UP000007635">
    <property type="component" value="Chromosome XIII"/>
</dbReference>
<dbReference type="GO" id="GO:0051781">
    <property type="term" value="P:positive regulation of cell division"/>
    <property type="evidence" value="ECO:0007669"/>
    <property type="project" value="UniProtKB-KW"/>
</dbReference>
<dbReference type="GeneTree" id="ENSGT00950000182943"/>
<dbReference type="Bgee" id="ENSGACG00000014611">
    <property type="expression patterns" value="Expressed in head kidney and 3 other cell types or tissues"/>
</dbReference>
<keyword evidence="11" id="KW-0497">Mitogen</keyword>
<dbReference type="AlphaFoldDB" id="G3PNV4"/>
<name>G3PNV4_GASAC</name>
<dbReference type="SUPFAM" id="SSF50353">
    <property type="entry name" value="Cytokine"/>
    <property type="match status" value="1"/>
</dbReference>
<keyword evidence="6" id="KW-0202">Cytokine</keyword>
<dbReference type="PANTHER" id="PTHR10078:SF30">
    <property type="entry name" value="INTERLEUKIN-1 BETA"/>
    <property type="match status" value="1"/>
</dbReference>
<dbReference type="PANTHER" id="PTHR10078">
    <property type="entry name" value="INTERLEUKIN-1 FAMILY MEMBER"/>
    <property type="match status" value="1"/>
</dbReference>
<accession>G3PNV4</accession>
<organism evidence="13 14">
    <name type="scientific">Gasterosteus aculeatus aculeatus</name>
    <name type="common">three-spined stickleback</name>
    <dbReference type="NCBI Taxonomy" id="481459"/>
    <lineage>
        <taxon>Eukaryota</taxon>
        <taxon>Metazoa</taxon>
        <taxon>Chordata</taxon>
        <taxon>Craniata</taxon>
        <taxon>Vertebrata</taxon>
        <taxon>Euteleostomi</taxon>
        <taxon>Actinopterygii</taxon>
        <taxon>Neopterygii</taxon>
        <taxon>Teleostei</taxon>
        <taxon>Neoteleostei</taxon>
        <taxon>Acanthomorphata</taxon>
        <taxon>Eupercaria</taxon>
        <taxon>Perciformes</taxon>
        <taxon>Cottioidei</taxon>
        <taxon>Gasterosteales</taxon>
        <taxon>Gasterosteidae</taxon>
        <taxon>Gasterosteus</taxon>
    </lineage>
</organism>
<keyword evidence="14" id="KW-1185">Reference proteome</keyword>
<evidence type="ECO:0000256" key="10">
    <source>
        <dbReference type="ARBA" id="ARBA00023228"/>
    </source>
</evidence>
<dbReference type="GO" id="GO:0001660">
    <property type="term" value="P:fever generation"/>
    <property type="evidence" value="ECO:0007669"/>
    <property type="project" value="UniProtKB-KW"/>
</dbReference>
<evidence type="ECO:0000256" key="5">
    <source>
        <dbReference type="ARBA" id="ARBA00022490"/>
    </source>
</evidence>
<evidence type="ECO:0000256" key="12">
    <source>
        <dbReference type="RuleBase" id="RU003753"/>
    </source>
</evidence>
<comment type="subcellular location">
    <subcellularLocation>
        <location evidence="2">Cytoplasm</location>
        <location evidence="2">Cytosol</location>
    </subcellularLocation>
    <subcellularLocation>
        <location evidence="1">Lysosome</location>
    </subcellularLocation>
    <subcellularLocation>
        <location evidence="3">Secreted</location>
        <location evidence="3">Extracellular exosome</location>
    </subcellularLocation>
</comment>
<dbReference type="GeneID" id="120831355"/>
<dbReference type="GO" id="GO:0071222">
    <property type="term" value="P:cellular response to lipopolysaccharide"/>
    <property type="evidence" value="ECO:0007669"/>
    <property type="project" value="TreeGrafter"/>
</dbReference>
<dbReference type="eggNOG" id="ENOG502S3E9">
    <property type="taxonomic scope" value="Eukaryota"/>
</dbReference>
<evidence type="ECO:0000256" key="1">
    <source>
        <dbReference type="ARBA" id="ARBA00004371"/>
    </source>
</evidence>